<dbReference type="KEGG" id="kdj:28965406"/>
<keyword evidence="4" id="KW-1185">Reference proteome</keyword>
<feature type="transmembrane region" description="Helical" evidence="2">
    <location>
        <begin position="300"/>
        <end position="322"/>
    </location>
</feature>
<reference evidence="3" key="2">
    <citation type="submission" date="2024-02" db="EMBL/GenBank/DDBJ databases">
        <title>Comparative genomics of Cryptococcus and Kwoniella reveals pathogenesis evolution and contrasting modes of karyotype evolution via chromosome fusion or intercentromeric recombination.</title>
        <authorList>
            <person name="Coelho M.A."/>
            <person name="David-Palma M."/>
            <person name="Shea T."/>
            <person name="Bowers K."/>
            <person name="McGinley-Smith S."/>
            <person name="Mohammad A.W."/>
            <person name="Gnirke A."/>
            <person name="Yurkov A.M."/>
            <person name="Nowrousian M."/>
            <person name="Sun S."/>
            <person name="Cuomo C.A."/>
            <person name="Heitman J."/>
        </authorList>
    </citation>
    <scope>NUCLEOTIDE SEQUENCE</scope>
    <source>
        <strain evidence="3">CBS 10117</strain>
    </source>
</reference>
<feature type="transmembrane region" description="Helical" evidence="2">
    <location>
        <begin position="131"/>
        <end position="152"/>
    </location>
</feature>
<organism evidence="3 4">
    <name type="scientific">Kwoniella dejecticola CBS 10117</name>
    <dbReference type="NCBI Taxonomy" id="1296121"/>
    <lineage>
        <taxon>Eukaryota</taxon>
        <taxon>Fungi</taxon>
        <taxon>Dikarya</taxon>
        <taxon>Basidiomycota</taxon>
        <taxon>Agaricomycotina</taxon>
        <taxon>Tremellomycetes</taxon>
        <taxon>Tremellales</taxon>
        <taxon>Cryptococcaceae</taxon>
        <taxon>Kwoniella</taxon>
    </lineage>
</organism>
<feature type="region of interest" description="Disordered" evidence="1">
    <location>
        <begin position="204"/>
        <end position="233"/>
    </location>
</feature>
<gene>
    <name evidence="3" type="ORF">I303_102152</name>
</gene>
<name>A0AAJ8KL27_9TREE</name>
<evidence type="ECO:0000313" key="3">
    <source>
        <dbReference type="EMBL" id="WWC59595.1"/>
    </source>
</evidence>
<dbReference type="GeneID" id="28965406"/>
<protein>
    <submittedName>
        <fullName evidence="3">Uncharacterized protein</fullName>
    </submittedName>
</protein>
<proteinExistence type="predicted"/>
<feature type="transmembrane region" description="Helical" evidence="2">
    <location>
        <begin position="269"/>
        <end position="288"/>
    </location>
</feature>
<keyword evidence="2" id="KW-0812">Transmembrane</keyword>
<keyword evidence="2" id="KW-0472">Membrane</keyword>
<feature type="compositionally biased region" description="Polar residues" evidence="1">
    <location>
        <begin position="459"/>
        <end position="476"/>
    </location>
</feature>
<dbReference type="Proteomes" id="UP000078595">
    <property type="component" value="Chromosome 2"/>
</dbReference>
<sequence>MMASLPNAHQTRWALDALVVTLCVVAIAVSAPPSMSKEDMYTGMPGDVRGLIVAQASAGLIGTCVMCLLRLIMTILPRIWAHYLDRLGFTFVALMWISWTSATMAFTLYTIDSSLCQYTTTDFEFDLPTCPILTFDLTFLHILSTITFGQVLNYLSVALASSEDDNKISKNGTGDGFIMWELAIGSNPPSPTLQPRRLRRNDVEPIPSSSMGYGSLAQTQTQTQTTAPAHSTSIVDVEGTSEFDAESSEGDNEISESARTQDKFSQGRLWTYIPLNFCSLLVACASFASIRVGEFTSSGIFVMVVAFLGMFLSLGCLITHFAQRKVSHDTENSSNRSYSKLRKDRVLEVSLALILFIVWPISAILYTLSPPTPYQPCSNPSSSAMPAPGEDYTVDPFPLCQLGITVVTLSWIGSWLLLTRIMGLIFPINLVKTFEPRLKIIGNHSDREESQALLPGPSPTTSNHVTDQKNKSVSANGGSGKKYQGWQRVTAGEEFELGSDDDE</sequence>
<feature type="transmembrane region" description="Helical" evidence="2">
    <location>
        <begin position="412"/>
        <end position="431"/>
    </location>
</feature>
<evidence type="ECO:0000256" key="2">
    <source>
        <dbReference type="SAM" id="Phobius"/>
    </source>
</evidence>
<evidence type="ECO:0000313" key="4">
    <source>
        <dbReference type="Proteomes" id="UP000078595"/>
    </source>
</evidence>
<dbReference type="EMBL" id="CP144531">
    <property type="protein sequence ID" value="WWC59595.1"/>
    <property type="molecule type" value="Genomic_DNA"/>
</dbReference>
<feature type="region of interest" description="Disordered" evidence="1">
    <location>
        <begin position="449"/>
        <end position="487"/>
    </location>
</feature>
<keyword evidence="2" id="KW-1133">Transmembrane helix</keyword>
<dbReference type="RefSeq" id="XP_065824551.1">
    <property type="nucleotide sequence ID" value="XM_065968479.1"/>
</dbReference>
<evidence type="ECO:0000256" key="1">
    <source>
        <dbReference type="SAM" id="MobiDB-lite"/>
    </source>
</evidence>
<reference evidence="3" key="1">
    <citation type="submission" date="2013-07" db="EMBL/GenBank/DDBJ databases">
        <authorList>
            <consortium name="The Broad Institute Genome Sequencing Platform"/>
            <person name="Cuomo C."/>
            <person name="Litvintseva A."/>
            <person name="Chen Y."/>
            <person name="Heitman J."/>
            <person name="Sun S."/>
            <person name="Springer D."/>
            <person name="Dromer F."/>
            <person name="Young S.K."/>
            <person name="Zeng Q."/>
            <person name="Gargeya S."/>
            <person name="Fitzgerald M."/>
            <person name="Abouelleil A."/>
            <person name="Alvarado L."/>
            <person name="Berlin A.M."/>
            <person name="Chapman S.B."/>
            <person name="Dewar J."/>
            <person name="Goldberg J."/>
            <person name="Griggs A."/>
            <person name="Gujja S."/>
            <person name="Hansen M."/>
            <person name="Howarth C."/>
            <person name="Imamovic A."/>
            <person name="Larimer J."/>
            <person name="McCowan C."/>
            <person name="Murphy C."/>
            <person name="Pearson M."/>
            <person name="Priest M."/>
            <person name="Roberts A."/>
            <person name="Saif S."/>
            <person name="Shea T."/>
            <person name="Sykes S."/>
            <person name="Wortman J."/>
            <person name="Nusbaum C."/>
            <person name="Birren B."/>
        </authorList>
    </citation>
    <scope>NUCLEOTIDE SEQUENCE</scope>
    <source>
        <strain evidence="3">CBS 10117</strain>
    </source>
</reference>
<feature type="transmembrane region" description="Helical" evidence="2">
    <location>
        <begin position="88"/>
        <end position="111"/>
    </location>
</feature>
<feature type="transmembrane region" description="Helical" evidence="2">
    <location>
        <begin position="52"/>
        <end position="76"/>
    </location>
</feature>
<dbReference type="AlphaFoldDB" id="A0AAJ8KL27"/>
<accession>A0AAJ8KL27</accession>
<feature type="transmembrane region" description="Helical" evidence="2">
    <location>
        <begin position="346"/>
        <end position="366"/>
    </location>
</feature>